<evidence type="ECO:0000313" key="1">
    <source>
        <dbReference type="EMBL" id="KAL0060200.1"/>
    </source>
</evidence>
<accession>A0ABR2ZG55</accession>
<dbReference type="EMBL" id="JBBXMP010000187">
    <property type="protein sequence ID" value="KAL0060200.1"/>
    <property type="molecule type" value="Genomic_DNA"/>
</dbReference>
<keyword evidence="2" id="KW-1185">Reference proteome</keyword>
<feature type="non-terminal residue" evidence="1">
    <location>
        <position position="1"/>
    </location>
</feature>
<organism evidence="1 2">
    <name type="scientific">Marasmius tenuissimus</name>
    <dbReference type="NCBI Taxonomy" id="585030"/>
    <lineage>
        <taxon>Eukaryota</taxon>
        <taxon>Fungi</taxon>
        <taxon>Dikarya</taxon>
        <taxon>Basidiomycota</taxon>
        <taxon>Agaricomycotina</taxon>
        <taxon>Agaricomycetes</taxon>
        <taxon>Agaricomycetidae</taxon>
        <taxon>Agaricales</taxon>
        <taxon>Marasmiineae</taxon>
        <taxon>Marasmiaceae</taxon>
        <taxon>Marasmius</taxon>
    </lineage>
</organism>
<dbReference type="Proteomes" id="UP001437256">
    <property type="component" value="Unassembled WGS sequence"/>
</dbReference>
<reference evidence="1 2" key="1">
    <citation type="submission" date="2024-05" db="EMBL/GenBank/DDBJ databases">
        <title>A draft genome resource for the thread blight pathogen Marasmius tenuissimus strain MS-2.</title>
        <authorList>
            <person name="Yulfo-Soto G.E."/>
            <person name="Baruah I.K."/>
            <person name="Amoako-Attah I."/>
            <person name="Bukari Y."/>
            <person name="Meinhardt L.W."/>
            <person name="Bailey B.A."/>
            <person name="Cohen S.P."/>
        </authorList>
    </citation>
    <scope>NUCLEOTIDE SEQUENCE [LARGE SCALE GENOMIC DNA]</scope>
    <source>
        <strain evidence="1 2">MS-2</strain>
    </source>
</reference>
<comment type="caution">
    <text evidence="1">The sequence shown here is derived from an EMBL/GenBank/DDBJ whole genome shotgun (WGS) entry which is preliminary data.</text>
</comment>
<proteinExistence type="predicted"/>
<gene>
    <name evidence="1" type="ORF">AAF712_013001</name>
</gene>
<evidence type="ECO:0000313" key="2">
    <source>
        <dbReference type="Proteomes" id="UP001437256"/>
    </source>
</evidence>
<sequence>TPGLRRATAEPIVPTATEKAKQSTYWVRHSFAILESTGHQLPVPIYTVWRNTLCGQIFATTKPRPSADMNSIRQESHKSPVFFSLTGSPSTYIHQGSLDFLKTSYSEFRRASMSLNAKIKRSRDLNYLRLRDIYDPAYR</sequence>
<feature type="non-terminal residue" evidence="1">
    <location>
        <position position="139"/>
    </location>
</feature>
<protein>
    <submittedName>
        <fullName evidence="1">Uncharacterized protein</fullName>
    </submittedName>
</protein>
<name>A0ABR2ZG55_9AGAR</name>